<proteinExistence type="inferred from homology"/>
<dbReference type="GO" id="GO:0046933">
    <property type="term" value="F:proton-transporting ATP synthase activity, rotational mechanism"/>
    <property type="evidence" value="ECO:0007669"/>
    <property type="project" value="UniProtKB-UniRule"/>
</dbReference>
<evidence type="ECO:0000313" key="9">
    <source>
        <dbReference type="Proteomes" id="UP000188603"/>
    </source>
</evidence>
<dbReference type="InterPro" id="IPR026015">
    <property type="entry name" value="ATP_synth_OSCP/delta_N_sf"/>
</dbReference>
<dbReference type="PRINTS" id="PR00125">
    <property type="entry name" value="ATPASEDELTA"/>
</dbReference>
<keyword evidence="6 7" id="KW-0066">ATP synthesis</keyword>
<keyword evidence="4 7" id="KW-0406">Ion transport</keyword>
<evidence type="ECO:0000256" key="7">
    <source>
        <dbReference type="HAMAP-Rule" id="MF_01416"/>
    </source>
</evidence>
<accession>A0A1U9KAY8</accession>
<keyword evidence="7" id="KW-1003">Cell membrane</keyword>
<sequence length="179" mass="19983">MRVVAKRYAEALFELARERGQLDRVVEEIELVSQSVQDHDALAAFLRHPRITADEKQQVVSNIFGTQLSDISRNFISLLIERGRQALLPFVSEELTELANESRGVSVGEAVTAIKLSEADLNRLESRFSALVGKKVKLQNKVEPGIQGGVLVRIADRVYDGSVAGKLARFQRRLQETQV</sequence>
<dbReference type="Pfam" id="PF00213">
    <property type="entry name" value="OSCP"/>
    <property type="match status" value="1"/>
</dbReference>
<comment type="function">
    <text evidence="7">F(1)F(0) ATP synthase produces ATP from ADP in the presence of a proton or sodium gradient. F-type ATPases consist of two structural domains, F(1) containing the extramembraneous catalytic core and F(0) containing the membrane proton channel, linked together by a central stalk and a peripheral stalk. During catalysis, ATP synthesis in the catalytic domain of F(1) is coupled via a rotary mechanism of the central stalk subunits to proton translocation.</text>
</comment>
<evidence type="ECO:0000256" key="5">
    <source>
        <dbReference type="ARBA" id="ARBA00023136"/>
    </source>
</evidence>
<comment type="similarity">
    <text evidence="7">Belongs to the ATPase delta chain family.</text>
</comment>
<dbReference type="OrthoDB" id="9802471at2"/>
<dbReference type="PANTHER" id="PTHR11910">
    <property type="entry name" value="ATP SYNTHASE DELTA CHAIN"/>
    <property type="match status" value="1"/>
</dbReference>
<keyword evidence="5 7" id="KW-0472">Membrane</keyword>
<gene>
    <name evidence="7" type="primary">atpH</name>
    <name evidence="8" type="ORF">B0W44_17015</name>
</gene>
<keyword evidence="9" id="KW-1185">Reference proteome</keyword>
<dbReference type="NCBIfam" id="TIGR01145">
    <property type="entry name" value="ATP_synt_delta"/>
    <property type="match status" value="1"/>
</dbReference>
<organism evidence="8 9">
    <name type="scientific">Novibacillus thermophilus</name>
    <dbReference type="NCBI Taxonomy" id="1471761"/>
    <lineage>
        <taxon>Bacteria</taxon>
        <taxon>Bacillati</taxon>
        <taxon>Bacillota</taxon>
        <taxon>Bacilli</taxon>
        <taxon>Bacillales</taxon>
        <taxon>Thermoactinomycetaceae</taxon>
        <taxon>Novibacillus</taxon>
    </lineage>
</organism>
<dbReference type="GO" id="GO:0045259">
    <property type="term" value="C:proton-transporting ATP synthase complex"/>
    <property type="evidence" value="ECO:0007669"/>
    <property type="project" value="UniProtKB-KW"/>
</dbReference>
<evidence type="ECO:0000313" key="8">
    <source>
        <dbReference type="EMBL" id="AQS57192.1"/>
    </source>
</evidence>
<dbReference type="GO" id="GO:0005886">
    <property type="term" value="C:plasma membrane"/>
    <property type="evidence" value="ECO:0007669"/>
    <property type="project" value="UniProtKB-SubCell"/>
</dbReference>
<evidence type="ECO:0000256" key="1">
    <source>
        <dbReference type="ARBA" id="ARBA00004370"/>
    </source>
</evidence>
<dbReference type="Gene3D" id="1.10.520.20">
    <property type="entry name" value="N-terminal domain of the delta subunit of the F1F0-ATP synthase"/>
    <property type="match status" value="1"/>
</dbReference>
<dbReference type="SUPFAM" id="SSF47928">
    <property type="entry name" value="N-terminal domain of the delta subunit of the F1F0-ATP synthase"/>
    <property type="match status" value="1"/>
</dbReference>
<dbReference type="RefSeq" id="WP_077721057.1">
    <property type="nucleotide sequence ID" value="NZ_CP019699.1"/>
</dbReference>
<protein>
    <recommendedName>
        <fullName evidence="7">ATP synthase subunit delta</fullName>
    </recommendedName>
    <alternativeName>
        <fullName evidence="7">ATP synthase F(1) sector subunit delta</fullName>
    </alternativeName>
    <alternativeName>
        <fullName evidence="7">F-type ATPase subunit delta</fullName>
        <shortName evidence="7">F-ATPase subunit delta</shortName>
    </alternativeName>
</protein>
<keyword evidence="2 7" id="KW-0813">Transport</keyword>
<dbReference type="STRING" id="1471761.B0W44_17015"/>
<comment type="function">
    <text evidence="7">This protein is part of the stalk that links CF(0) to CF(1). It either transmits conformational changes from CF(0) to CF(1) or is implicated in proton conduction.</text>
</comment>
<keyword evidence="7" id="KW-0139">CF(1)</keyword>
<dbReference type="KEGG" id="ntr:B0W44_17015"/>
<dbReference type="NCBIfam" id="NF004403">
    <property type="entry name" value="PRK05758.2-4"/>
    <property type="match status" value="1"/>
</dbReference>
<dbReference type="InterPro" id="IPR000711">
    <property type="entry name" value="ATPase_OSCP/dsu"/>
</dbReference>
<evidence type="ECO:0000256" key="4">
    <source>
        <dbReference type="ARBA" id="ARBA00023065"/>
    </source>
</evidence>
<dbReference type="EMBL" id="CP019699">
    <property type="protein sequence ID" value="AQS57192.1"/>
    <property type="molecule type" value="Genomic_DNA"/>
</dbReference>
<comment type="subcellular location">
    <subcellularLocation>
        <location evidence="7">Cell membrane</location>
        <topology evidence="7">Peripheral membrane protein</topology>
    </subcellularLocation>
    <subcellularLocation>
        <location evidence="1">Membrane</location>
    </subcellularLocation>
</comment>
<dbReference type="Proteomes" id="UP000188603">
    <property type="component" value="Chromosome"/>
</dbReference>
<name>A0A1U9KAY8_9BACL</name>
<evidence type="ECO:0000256" key="2">
    <source>
        <dbReference type="ARBA" id="ARBA00022448"/>
    </source>
</evidence>
<evidence type="ECO:0000256" key="3">
    <source>
        <dbReference type="ARBA" id="ARBA00022781"/>
    </source>
</evidence>
<dbReference type="AlphaFoldDB" id="A0A1U9KAY8"/>
<reference evidence="8 9" key="1">
    <citation type="journal article" date="2015" name="Int. J. Syst. Evol. Microbiol.">
        <title>Novibacillus thermophilus gen. nov., sp. nov., a Gram-staining-negative and moderately thermophilic member of the family Thermoactinomycetaceae.</title>
        <authorList>
            <person name="Yang G."/>
            <person name="Chen J."/>
            <person name="Zhou S."/>
        </authorList>
    </citation>
    <scope>NUCLEOTIDE SEQUENCE [LARGE SCALE GENOMIC DNA]</scope>
    <source>
        <strain evidence="8 9">SG-1</strain>
    </source>
</reference>
<evidence type="ECO:0000256" key="6">
    <source>
        <dbReference type="ARBA" id="ARBA00023310"/>
    </source>
</evidence>
<keyword evidence="3 7" id="KW-0375">Hydrogen ion transport</keyword>
<dbReference type="HAMAP" id="MF_01416">
    <property type="entry name" value="ATP_synth_delta_bact"/>
    <property type="match status" value="1"/>
</dbReference>